<dbReference type="Gene3D" id="3.60.15.10">
    <property type="entry name" value="Ribonuclease Z/Hydroxyacylglutathione hydrolase-like"/>
    <property type="match status" value="1"/>
</dbReference>
<comment type="subunit">
    <text evidence="2">Homodimer.</text>
</comment>
<dbReference type="OrthoDB" id="10250730at2759"/>
<dbReference type="InterPro" id="IPR001279">
    <property type="entry name" value="Metallo-B-lactamas"/>
</dbReference>
<evidence type="ECO:0000313" key="8">
    <source>
        <dbReference type="EMBL" id="ROT70642.1"/>
    </source>
</evidence>
<evidence type="ECO:0000259" key="7">
    <source>
        <dbReference type="SMART" id="SM00849"/>
    </source>
</evidence>
<evidence type="ECO:0000256" key="5">
    <source>
        <dbReference type="ARBA" id="ARBA00044690"/>
    </source>
</evidence>
<proteinExistence type="predicted"/>
<reference evidence="8 9" key="2">
    <citation type="submission" date="2019-01" db="EMBL/GenBank/DDBJ databases">
        <title>The decoding of complex shrimp genome reveals the adaptation for benthos swimmer, frequently molting mechanism and breeding impact on genome.</title>
        <authorList>
            <person name="Sun Y."/>
            <person name="Gao Y."/>
            <person name="Yu Y."/>
        </authorList>
    </citation>
    <scope>NUCLEOTIDE SEQUENCE [LARGE SCALE GENOMIC DNA]</scope>
    <source>
        <tissue evidence="8">Muscle</tissue>
    </source>
</reference>
<dbReference type="Pfam" id="PF00753">
    <property type="entry name" value="Lactamase_B"/>
    <property type="match status" value="1"/>
</dbReference>
<dbReference type="GO" id="GO:0031123">
    <property type="term" value="P:RNA 3'-end processing"/>
    <property type="evidence" value="ECO:0007669"/>
    <property type="project" value="UniProtKB-ARBA"/>
</dbReference>
<comment type="subcellular location">
    <subcellularLocation>
        <location evidence="1">Cytoplasm</location>
        <location evidence="1">Cytosol</location>
    </subcellularLocation>
</comment>
<dbReference type="EMBL" id="QCYY01002402">
    <property type="protein sequence ID" value="ROT70642.1"/>
    <property type="molecule type" value="Genomic_DNA"/>
</dbReference>
<comment type="function">
    <text evidence="6">Endoribonuclease that catalyzes the hydrolysis of histone-coding pre-mRNA 3'-end. Involved in histone pre-mRNA processing during the S-phase of the cell cycle, which is required for entering/progressing through S-phase. Cleaves histone pre-mRNA at a major and a minor cleavage site after the 5'-ACCCA-3' and the 5'-ACCCACA-3' sequence, respectively, and located downstream of the stem-loop. May require the presence of the HDE element located at the histone pre-RNA 3'-end to avoid non-specific cleavage.</text>
</comment>
<dbReference type="PANTHER" id="PTHR23200:SF48">
    <property type="entry name" value="METALLO-BETA-LACTAMASE DOMAIN-CONTAINING PROTEIN 1"/>
    <property type="match status" value="1"/>
</dbReference>
<gene>
    <name evidence="8" type="ORF">C7M84_011057</name>
</gene>
<keyword evidence="9" id="KW-1185">Reference proteome</keyword>
<dbReference type="InterPro" id="IPR036866">
    <property type="entry name" value="RibonucZ/Hydroxyglut_hydro"/>
</dbReference>
<evidence type="ECO:0000256" key="4">
    <source>
        <dbReference type="ARBA" id="ARBA00032988"/>
    </source>
</evidence>
<organism evidence="8 9">
    <name type="scientific">Penaeus vannamei</name>
    <name type="common">Whiteleg shrimp</name>
    <name type="synonym">Litopenaeus vannamei</name>
    <dbReference type="NCBI Taxonomy" id="6689"/>
    <lineage>
        <taxon>Eukaryota</taxon>
        <taxon>Metazoa</taxon>
        <taxon>Ecdysozoa</taxon>
        <taxon>Arthropoda</taxon>
        <taxon>Crustacea</taxon>
        <taxon>Multicrustacea</taxon>
        <taxon>Malacostraca</taxon>
        <taxon>Eumalacostraca</taxon>
        <taxon>Eucarida</taxon>
        <taxon>Decapoda</taxon>
        <taxon>Dendrobranchiata</taxon>
        <taxon>Penaeoidea</taxon>
        <taxon>Penaeidae</taxon>
        <taxon>Penaeus</taxon>
    </lineage>
</organism>
<evidence type="ECO:0000256" key="6">
    <source>
        <dbReference type="ARBA" id="ARBA00045869"/>
    </source>
</evidence>
<feature type="domain" description="Metallo-beta-lactamase" evidence="7">
    <location>
        <begin position="29"/>
        <end position="195"/>
    </location>
</feature>
<evidence type="ECO:0000256" key="1">
    <source>
        <dbReference type="ARBA" id="ARBA00004514"/>
    </source>
</evidence>
<dbReference type="AlphaFoldDB" id="A0A3R7PLT1"/>
<dbReference type="InterPro" id="IPR039344">
    <property type="entry name" value="MBLAC1"/>
</dbReference>
<dbReference type="STRING" id="6689.A0A3R7PLT1"/>
<dbReference type="Proteomes" id="UP000283509">
    <property type="component" value="Unassembled WGS sequence"/>
</dbReference>
<protein>
    <recommendedName>
        <fullName evidence="3">Metallo-beta-lactamase domain-containing protein 1</fullName>
    </recommendedName>
    <alternativeName>
        <fullName evidence="4">Endoribonuclease MBLAC1</fullName>
    </alternativeName>
</protein>
<comment type="catalytic activity">
    <reaction evidence="5">
        <text>a ribonucleotidyl-ribonucleotide-RNA + H2O = a 3'-end ribonucleotide-RNA + a 5'-end 5'-phospho-ribonucleoside-RNA + H(+)</text>
        <dbReference type="Rhea" id="RHEA:68096"/>
        <dbReference type="Rhea" id="RHEA-COMP:15179"/>
        <dbReference type="Rhea" id="RHEA-COMP:17355"/>
        <dbReference type="Rhea" id="RHEA-COMP:17428"/>
        <dbReference type="ChEBI" id="CHEBI:15377"/>
        <dbReference type="ChEBI" id="CHEBI:15378"/>
        <dbReference type="ChEBI" id="CHEBI:74896"/>
        <dbReference type="ChEBI" id="CHEBI:138282"/>
        <dbReference type="ChEBI" id="CHEBI:173118"/>
    </reaction>
    <physiologicalReaction direction="left-to-right" evidence="5">
        <dbReference type="Rhea" id="RHEA:68097"/>
    </physiologicalReaction>
</comment>
<name>A0A3R7PLT1_PENVA</name>
<dbReference type="CDD" id="cd07711">
    <property type="entry name" value="MBLAC1-like_MBL-fold"/>
    <property type="match status" value="1"/>
</dbReference>
<dbReference type="SMART" id="SM00849">
    <property type="entry name" value="Lactamase_B"/>
    <property type="match status" value="1"/>
</dbReference>
<reference evidence="8 9" key="1">
    <citation type="submission" date="2018-04" db="EMBL/GenBank/DDBJ databases">
        <authorList>
            <person name="Zhang X."/>
            <person name="Yuan J."/>
            <person name="Li F."/>
            <person name="Xiang J."/>
        </authorList>
    </citation>
    <scope>NUCLEOTIDE SEQUENCE [LARGE SCALE GENOMIC DNA]</scope>
    <source>
        <tissue evidence="8">Muscle</tissue>
    </source>
</reference>
<dbReference type="PANTHER" id="PTHR23200">
    <property type="entry name" value="METALLO-BETA-LACTAMASE DOMAIN-CONTAINING PROTEIN 1"/>
    <property type="match status" value="1"/>
</dbReference>
<accession>A0A3R7PLT1</accession>
<evidence type="ECO:0000256" key="3">
    <source>
        <dbReference type="ARBA" id="ARBA00014856"/>
    </source>
</evidence>
<dbReference type="SUPFAM" id="SSF56281">
    <property type="entry name" value="Metallo-hydrolase/oxidoreductase"/>
    <property type="match status" value="1"/>
</dbReference>
<evidence type="ECO:0000313" key="9">
    <source>
        <dbReference type="Proteomes" id="UP000283509"/>
    </source>
</evidence>
<sequence>MSLSPSSNYSLKVLYDGYSRMEKGSMRANCTCTLIKGPNNMIIDTMTAWDRDKIVSALADNDVKCEDIHYAIGTHGHSDHLGNLNLFTKAKHIVGYTVSFGDIFFIHPFETGEPFKIDDNLQVIPTPGHTSADVSVVVKTAEFGTVVVAGDLFEREDDVEDPSLWKYVAGSENMESQEKHRNEVLLMADYIVPGHGPMFKVTQAMKDVVKKSSENR</sequence>
<comment type="caution">
    <text evidence="8">The sequence shown here is derived from an EMBL/GenBank/DDBJ whole genome shotgun (WGS) entry which is preliminary data.</text>
</comment>
<dbReference type="GO" id="GO:0005829">
    <property type="term" value="C:cytosol"/>
    <property type="evidence" value="ECO:0007669"/>
    <property type="project" value="UniProtKB-SubCell"/>
</dbReference>
<evidence type="ECO:0000256" key="2">
    <source>
        <dbReference type="ARBA" id="ARBA00011738"/>
    </source>
</evidence>